<dbReference type="RefSeq" id="WP_087211895.1">
    <property type="nucleotide sequence ID" value="NZ_CP021431.1"/>
</dbReference>
<dbReference type="AlphaFoldDB" id="A0A1Y0EHD0"/>
<sequence>MIAWLIEKTVKMADIHDISGRVLTPEDLQREKAVLNSGGGGGTFDGMEQRVDRLEAKMDLIDGRLRGVEINLATLSERVAHLPSKGFIVTAVVSVGAVLGSLTLFADRIGAMLGG</sequence>
<dbReference type="Proteomes" id="UP000195273">
    <property type="component" value="Chromosome"/>
</dbReference>
<reference evidence="2 3" key="1">
    <citation type="submission" date="2017-05" db="EMBL/GenBank/DDBJ databases">
        <title>Genome Sequence of Loktanella vestfoldensis Strain SMR4r Isolated from a Culture of the Diatom Skeletonema marinoi.</title>
        <authorList>
            <person name="Topel M."/>
            <person name="Pinder M.I.M."/>
            <person name="Johansson O.N."/>
            <person name="Kourtchenko O."/>
            <person name="Godhe A."/>
            <person name="Clarke A.K."/>
        </authorList>
    </citation>
    <scope>NUCLEOTIDE SEQUENCE [LARGE SCALE GENOMIC DNA]</scope>
    <source>
        <strain evidence="2 3">SMR4r</strain>
    </source>
</reference>
<keyword evidence="1" id="KW-0472">Membrane</keyword>
<dbReference type="OrthoDB" id="7876851at2"/>
<name>A0A1Y0EHD0_9RHOB</name>
<evidence type="ECO:0000256" key="1">
    <source>
        <dbReference type="SAM" id="Phobius"/>
    </source>
</evidence>
<evidence type="ECO:0000313" key="3">
    <source>
        <dbReference type="Proteomes" id="UP000195273"/>
    </source>
</evidence>
<dbReference type="KEGG" id="lvs:LOKVESSMR4R_03728"/>
<proteinExistence type="predicted"/>
<keyword evidence="3" id="KW-1185">Reference proteome</keyword>
<gene>
    <name evidence="2" type="ORF">LOKVESSMR4R_03728</name>
</gene>
<organism evidence="2 3">
    <name type="scientific">Yoonia vestfoldensis</name>
    <dbReference type="NCBI Taxonomy" id="245188"/>
    <lineage>
        <taxon>Bacteria</taxon>
        <taxon>Pseudomonadati</taxon>
        <taxon>Pseudomonadota</taxon>
        <taxon>Alphaproteobacteria</taxon>
        <taxon>Rhodobacterales</taxon>
        <taxon>Paracoccaceae</taxon>
        <taxon>Yoonia</taxon>
    </lineage>
</organism>
<dbReference type="EMBL" id="CP021431">
    <property type="protein sequence ID" value="ARU02994.1"/>
    <property type="molecule type" value="Genomic_DNA"/>
</dbReference>
<keyword evidence="1" id="KW-1133">Transmembrane helix</keyword>
<protein>
    <submittedName>
        <fullName evidence="2">Uncharacterized protein</fullName>
    </submittedName>
</protein>
<accession>A0A1Y0EHD0</accession>
<feature type="transmembrane region" description="Helical" evidence="1">
    <location>
        <begin position="86"/>
        <end position="106"/>
    </location>
</feature>
<evidence type="ECO:0000313" key="2">
    <source>
        <dbReference type="EMBL" id="ARU02994.1"/>
    </source>
</evidence>
<keyword evidence="1" id="KW-0812">Transmembrane</keyword>